<reference evidence="4 5" key="1">
    <citation type="submission" date="2024-09" db="EMBL/GenBank/DDBJ databases">
        <title>Chromosome-scale assembly of Riccia fluitans.</title>
        <authorList>
            <person name="Paukszto L."/>
            <person name="Sawicki J."/>
            <person name="Karawczyk K."/>
            <person name="Piernik-Szablinska J."/>
            <person name="Szczecinska M."/>
            <person name="Mazdziarz M."/>
        </authorList>
    </citation>
    <scope>NUCLEOTIDE SEQUENCE [LARGE SCALE GENOMIC DNA]</scope>
    <source>
        <strain evidence="4">Rf_01</strain>
        <tissue evidence="4">Aerial parts of the thallus</tissue>
    </source>
</reference>
<dbReference type="AlphaFoldDB" id="A0ABD1ZE34"/>
<dbReference type="InterPro" id="IPR013320">
    <property type="entry name" value="ConA-like_dom_sf"/>
</dbReference>
<evidence type="ECO:0000256" key="1">
    <source>
        <dbReference type="ARBA" id="ARBA00007606"/>
    </source>
</evidence>
<dbReference type="Gene3D" id="2.60.120.200">
    <property type="match status" value="1"/>
</dbReference>
<gene>
    <name evidence="4" type="ORF">R1flu_017831</name>
</gene>
<comment type="similarity">
    <text evidence="1">Belongs to the leguminous lectin family.</text>
</comment>
<dbReference type="PANTHER" id="PTHR32401:SF48">
    <property type="entry name" value="LEGUME LECTIN DOMAIN-CONTAINING PROTEIN"/>
    <property type="match status" value="1"/>
</dbReference>
<organism evidence="4 5">
    <name type="scientific">Riccia fluitans</name>
    <dbReference type="NCBI Taxonomy" id="41844"/>
    <lineage>
        <taxon>Eukaryota</taxon>
        <taxon>Viridiplantae</taxon>
        <taxon>Streptophyta</taxon>
        <taxon>Embryophyta</taxon>
        <taxon>Marchantiophyta</taxon>
        <taxon>Marchantiopsida</taxon>
        <taxon>Marchantiidae</taxon>
        <taxon>Marchantiales</taxon>
        <taxon>Ricciaceae</taxon>
        <taxon>Riccia</taxon>
    </lineage>
</organism>
<comment type="caution">
    <text evidence="4">The sequence shown here is derived from an EMBL/GenBank/DDBJ whole genome shotgun (WGS) entry which is preliminary data.</text>
</comment>
<evidence type="ECO:0000259" key="3">
    <source>
        <dbReference type="Pfam" id="PF00139"/>
    </source>
</evidence>
<evidence type="ECO:0000256" key="2">
    <source>
        <dbReference type="ARBA" id="ARBA00022734"/>
    </source>
</evidence>
<sequence length="185" mass="20897">MPSWDRTGAEFLHVYSIFQWQEYDITQPGNYNSNLIVVSYTGTYERGSGSSDFSGLVAKDLGLYSIGVNDPDLKMFCIEYDTHQNTQFQDPDYDHAGITIVVATSVGFVNAGVNIRRTGKGTGVNVYSWIDYNGESKVLDDKSCVLTPILQLNHTTDLYNVMYETMWMRFLAGMGSEIRLVITYY</sequence>
<feature type="domain" description="Legume lectin" evidence="3">
    <location>
        <begin position="58"/>
        <end position="176"/>
    </location>
</feature>
<keyword evidence="2" id="KW-0430">Lectin</keyword>
<protein>
    <recommendedName>
        <fullName evidence="3">Legume lectin domain-containing protein</fullName>
    </recommendedName>
</protein>
<proteinExistence type="inferred from homology"/>
<dbReference type="PANTHER" id="PTHR32401">
    <property type="entry name" value="CONCANAVALIN A-LIKE LECTIN FAMILY PROTEIN"/>
    <property type="match status" value="1"/>
</dbReference>
<name>A0ABD1ZE34_9MARC</name>
<dbReference type="GO" id="GO:0030246">
    <property type="term" value="F:carbohydrate binding"/>
    <property type="evidence" value="ECO:0007669"/>
    <property type="project" value="UniProtKB-KW"/>
</dbReference>
<dbReference type="InterPro" id="IPR050258">
    <property type="entry name" value="Leguminous_Lectin"/>
</dbReference>
<keyword evidence="5" id="KW-1185">Reference proteome</keyword>
<evidence type="ECO:0000313" key="4">
    <source>
        <dbReference type="EMBL" id="KAL2649703.1"/>
    </source>
</evidence>
<dbReference type="InterPro" id="IPR001220">
    <property type="entry name" value="Legume_lectin_dom"/>
</dbReference>
<dbReference type="Proteomes" id="UP001605036">
    <property type="component" value="Unassembled WGS sequence"/>
</dbReference>
<evidence type="ECO:0000313" key="5">
    <source>
        <dbReference type="Proteomes" id="UP001605036"/>
    </source>
</evidence>
<dbReference type="SUPFAM" id="SSF49899">
    <property type="entry name" value="Concanavalin A-like lectins/glucanases"/>
    <property type="match status" value="1"/>
</dbReference>
<dbReference type="Pfam" id="PF00139">
    <property type="entry name" value="Lectin_legB"/>
    <property type="match status" value="1"/>
</dbReference>
<dbReference type="EMBL" id="JBHFFA010000001">
    <property type="protein sequence ID" value="KAL2649703.1"/>
    <property type="molecule type" value="Genomic_DNA"/>
</dbReference>
<accession>A0ABD1ZE34</accession>